<dbReference type="RefSeq" id="WP_146579076.1">
    <property type="nucleotide sequence ID" value="NZ_SJPM01000007.1"/>
</dbReference>
<protein>
    <submittedName>
        <fullName evidence="2">Uncharacterized protein</fullName>
    </submittedName>
</protein>
<proteinExistence type="predicted"/>
<evidence type="ECO:0000313" key="2">
    <source>
        <dbReference type="EMBL" id="TWT95157.1"/>
    </source>
</evidence>
<feature type="transmembrane region" description="Helical" evidence="1">
    <location>
        <begin position="111"/>
        <end position="130"/>
    </location>
</feature>
<dbReference type="AlphaFoldDB" id="A0A5C6A721"/>
<name>A0A5C6A721_9BACT</name>
<keyword evidence="1" id="KW-0812">Transmembrane</keyword>
<accession>A0A5C6A721</accession>
<keyword evidence="1" id="KW-0472">Membrane</keyword>
<evidence type="ECO:0000313" key="3">
    <source>
        <dbReference type="Proteomes" id="UP000316213"/>
    </source>
</evidence>
<dbReference type="OrthoDB" id="273769at2"/>
<feature type="transmembrane region" description="Helical" evidence="1">
    <location>
        <begin position="77"/>
        <end position="99"/>
    </location>
</feature>
<feature type="transmembrane region" description="Helical" evidence="1">
    <location>
        <begin position="29"/>
        <end position="47"/>
    </location>
</feature>
<keyword evidence="1" id="KW-1133">Transmembrane helix</keyword>
<gene>
    <name evidence="2" type="ORF">Pla100_37410</name>
</gene>
<dbReference type="EMBL" id="SJPM01000007">
    <property type="protein sequence ID" value="TWT95157.1"/>
    <property type="molecule type" value="Genomic_DNA"/>
</dbReference>
<dbReference type="Proteomes" id="UP000316213">
    <property type="component" value="Unassembled WGS sequence"/>
</dbReference>
<evidence type="ECO:0000256" key="1">
    <source>
        <dbReference type="SAM" id="Phobius"/>
    </source>
</evidence>
<comment type="caution">
    <text evidence="2">The sequence shown here is derived from an EMBL/GenBank/DDBJ whole genome shotgun (WGS) entry which is preliminary data.</text>
</comment>
<sequence length="134" mass="14922">MGVNNPYRTPTSIDSLEPPVRTVHPDWKWMVSMVHVLSALVLWALFFSSHGEAGWKLTCHGYCSIRLFDSGSAGLRFMLPPLLAVLPTTATSLLFWYFYRNCNPTRKATGRNFAFLLVGIILAGTNASLYDPIG</sequence>
<organism evidence="2 3">
    <name type="scientific">Neorhodopirellula pilleata</name>
    <dbReference type="NCBI Taxonomy" id="2714738"/>
    <lineage>
        <taxon>Bacteria</taxon>
        <taxon>Pseudomonadati</taxon>
        <taxon>Planctomycetota</taxon>
        <taxon>Planctomycetia</taxon>
        <taxon>Pirellulales</taxon>
        <taxon>Pirellulaceae</taxon>
        <taxon>Neorhodopirellula</taxon>
    </lineage>
</organism>
<reference evidence="2 3" key="1">
    <citation type="submission" date="2019-02" db="EMBL/GenBank/DDBJ databases">
        <title>Deep-cultivation of Planctomycetes and their phenomic and genomic characterization uncovers novel biology.</title>
        <authorList>
            <person name="Wiegand S."/>
            <person name="Jogler M."/>
            <person name="Boedeker C."/>
            <person name="Pinto D."/>
            <person name="Vollmers J."/>
            <person name="Rivas-Marin E."/>
            <person name="Kohn T."/>
            <person name="Peeters S.H."/>
            <person name="Heuer A."/>
            <person name="Rast P."/>
            <person name="Oberbeckmann S."/>
            <person name="Bunk B."/>
            <person name="Jeske O."/>
            <person name="Meyerdierks A."/>
            <person name="Storesund J.E."/>
            <person name="Kallscheuer N."/>
            <person name="Luecker S."/>
            <person name="Lage O.M."/>
            <person name="Pohl T."/>
            <person name="Merkel B.J."/>
            <person name="Hornburger P."/>
            <person name="Mueller R.-W."/>
            <person name="Bruemmer F."/>
            <person name="Labrenz M."/>
            <person name="Spormann A.M."/>
            <person name="Op Den Camp H."/>
            <person name="Overmann J."/>
            <person name="Amann R."/>
            <person name="Jetten M.S.M."/>
            <person name="Mascher T."/>
            <person name="Medema M.H."/>
            <person name="Devos D.P."/>
            <person name="Kaster A.-K."/>
            <person name="Ovreas L."/>
            <person name="Rohde M."/>
            <person name="Galperin M.Y."/>
            <person name="Jogler C."/>
        </authorList>
    </citation>
    <scope>NUCLEOTIDE SEQUENCE [LARGE SCALE GENOMIC DNA]</scope>
    <source>
        <strain evidence="2 3">Pla100</strain>
    </source>
</reference>
<keyword evidence="3" id="KW-1185">Reference proteome</keyword>